<organism evidence="4 5">
    <name type="scientific">Westerdykella ornata</name>
    <dbReference type="NCBI Taxonomy" id="318751"/>
    <lineage>
        <taxon>Eukaryota</taxon>
        <taxon>Fungi</taxon>
        <taxon>Dikarya</taxon>
        <taxon>Ascomycota</taxon>
        <taxon>Pezizomycotina</taxon>
        <taxon>Dothideomycetes</taxon>
        <taxon>Pleosporomycetidae</taxon>
        <taxon>Pleosporales</taxon>
        <taxon>Sporormiaceae</taxon>
        <taxon>Westerdykella</taxon>
    </lineage>
</organism>
<feature type="transmembrane region" description="Helical" evidence="2">
    <location>
        <begin position="229"/>
        <end position="249"/>
    </location>
</feature>
<evidence type="ECO:0000256" key="2">
    <source>
        <dbReference type="SAM" id="Phobius"/>
    </source>
</evidence>
<dbReference type="Proteomes" id="UP000800097">
    <property type="component" value="Unassembled WGS sequence"/>
</dbReference>
<sequence>MPPKTPAILLSSGPSVAAFCCTSPPPPCSRCRHPFPPTQRPRQQRRPYAQHAEAIHEQPPRSSPSPSSSHPNPHPQPHYEEADLTWPTPIHPRRFPTPYQILCCHHGQPYTKRRFYALAKLYHPDSCHVSSPVAHVPPAVRLERYRLIVAAHGILSDDSKRRAYDLWGAGWAENPSHSPSHPYSPFGRGAAAETWSTEHDPLHNATWEDWERWHRRNVPKDDADSRTVYMSNFGFMSFILLAVSLGGIVQGTRANAMSSSVMEQREKVHREASLQLARSQHATRMTGDKKERVRSFLEHREATLAGHATYQRLLPPEENCGPESLRKHEGG</sequence>
<dbReference type="AlphaFoldDB" id="A0A6A6JPP7"/>
<name>A0A6A6JPP7_WESOR</name>
<accession>A0A6A6JPP7</accession>
<keyword evidence="5" id="KW-1185">Reference proteome</keyword>
<proteinExistence type="predicted"/>
<protein>
    <recommendedName>
        <fullName evidence="3">J domain-containing protein</fullName>
    </recommendedName>
</protein>
<feature type="compositionally biased region" description="Pro residues" evidence="1">
    <location>
        <begin position="26"/>
        <end position="39"/>
    </location>
</feature>
<feature type="region of interest" description="Disordered" evidence="1">
    <location>
        <begin position="26"/>
        <end position="87"/>
    </location>
</feature>
<feature type="domain" description="J" evidence="3">
    <location>
        <begin position="77"/>
        <end position="168"/>
    </location>
</feature>
<dbReference type="CDD" id="cd06257">
    <property type="entry name" value="DnaJ"/>
    <property type="match status" value="1"/>
</dbReference>
<dbReference type="SUPFAM" id="SSF46565">
    <property type="entry name" value="Chaperone J-domain"/>
    <property type="match status" value="1"/>
</dbReference>
<dbReference type="InterPro" id="IPR001623">
    <property type="entry name" value="DnaJ_domain"/>
</dbReference>
<dbReference type="InterPro" id="IPR036869">
    <property type="entry name" value="J_dom_sf"/>
</dbReference>
<keyword evidence="2" id="KW-0812">Transmembrane</keyword>
<dbReference type="PROSITE" id="PS50076">
    <property type="entry name" value="DNAJ_2"/>
    <property type="match status" value="1"/>
</dbReference>
<dbReference type="GeneID" id="54551180"/>
<reference evidence="4" key="1">
    <citation type="journal article" date="2020" name="Stud. Mycol.">
        <title>101 Dothideomycetes genomes: a test case for predicting lifestyles and emergence of pathogens.</title>
        <authorList>
            <person name="Haridas S."/>
            <person name="Albert R."/>
            <person name="Binder M."/>
            <person name="Bloem J."/>
            <person name="Labutti K."/>
            <person name="Salamov A."/>
            <person name="Andreopoulos B."/>
            <person name="Baker S."/>
            <person name="Barry K."/>
            <person name="Bills G."/>
            <person name="Bluhm B."/>
            <person name="Cannon C."/>
            <person name="Castanera R."/>
            <person name="Culley D."/>
            <person name="Daum C."/>
            <person name="Ezra D."/>
            <person name="Gonzalez J."/>
            <person name="Henrissat B."/>
            <person name="Kuo A."/>
            <person name="Liang C."/>
            <person name="Lipzen A."/>
            <person name="Lutzoni F."/>
            <person name="Magnuson J."/>
            <person name="Mondo S."/>
            <person name="Nolan M."/>
            <person name="Ohm R."/>
            <person name="Pangilinan J."/>
            <person name="Park H.-J."/>
            <person name="Ramirez L."/>
            <person name="Alfaro M."/>
            <person name="Sun H."/>
            <person name="Tritt A."/>
            <person name="Yoshinaga Y."/>
            <person name="Zwiers L.-H."/>
            <person name="Turgeon B."/>
            <person name="Goodwin S."/>
            <person name="Spatafora J."/>
            <person name="Crous P."/>
            <person name="Grigoriev I."/>
        </authorList>
    </citation>
    <scope>NUCLEOTIDE SEQUENCE</scope>
    <source>
        <strain evidence="4">CBS 379.55</strain>
    </source>
</reference>
<evidence type="ECO:0000259" key="3">
    <source>
        <dbReference type="PROSITE" id="PS50076"/>
    </source>
</evidence>
<evidence type="ECO:0000313" key="5">
    <source>
        <dbReference type="Proteomes" id="UP000800097"/>
    </source>
</evidence>
<evidence type="ECO:0000256" key="1">
    <source>
        <dbReference type="SAM" id="MobiDB-lite"/>
    </source>
</evidence>
<keyword evidence="2" id="KW-0472">Membrane</keyword>
<dbReference type="Gene3D" id="1.10.287.110">
    <property type="entry name" value="DnaJ domain"/>
    <property type="match status" value="1"/>
</dbReference>
<dbReference type="RefSeq" id="XP_033656041.1">
    <property type="nucleotide sequence ID" value="XM_033798005.1"/>
</dbReference>
<evidence type="ECO:0000313" key="4">
    <source>
        <dbReference type="EMBL" id="KAF2278502.1"/>
    </source>
</evidence>
<gene>
    <name evidence="4" type="ORF">EI97DRAFT_431729</name>
</gene>
<dbReference type="EMBL" id="ML986488">
    <property type="protein sequence ID" value="KAF2278502.1"/>
    <property type="molecule type" value="Genomic_DNA"/>
</dbReference>
<keyword evidence="2" id="KW-1133">Transmembrane helix</keyword>
<dbReference type="Pfam" id="PF00226">
    <property type="entry name" value="DnaJ"/>
    <property type="match status" value="1"/>
</dbReference>
<dbReference type="OrthoDB" id="445556at2759"/>